<dbReference type="FunFam" id="2.60.40.1910:FF:000006">
    <property type="entry name" value="Aminopeptidase"/>
    <property type="match status" value="1"/>
</dbReference>
<dbReference type="GO" id="GO:0008270">
    <property type="term" value="F:zinc ion binding"/>
    <property type="evidence" value="ECO:0007669"/>
    <property type="project" value="UniProtKB-UniRule"/>
</dbReference>
<evidence type="ECO:0000256" key="19">
    <source>
        <dbReference type="RuleBase" id="RU364040"/>
    </source>
</evidence>
<dbReference type="InterPro" id="IPR024571">
    <property type="entry name" value="ERAP1-like_C_dom"/>
</dbReference>
<evidence type="ECO:0000256" key="17">
    <source>
        <dbReference type="PIRSR" id="PIRSR634016-3"/>
    </source>
</evidence>
<evidence type="ECO:0000256" key="12">
    <source>
        <dbReference type="ARBA" id="ARBA00023049"/>
    </source>
</evidence>
<dbReference type="Pfam" id="PF01433">
    <property type="entry name" value="Peptidase_M1"/>
    <property type="match status" value="1"/>
</dbReference>
<dbReference type="Gene3D" id="1.25.50.20">
    <property type="match status" value="1"/>
</dbReference>
<keyword evidence="19 23" id="KW-0031">Aminopeptidase</keyword>
<gene>
    <name evidence="23" type="ORF">MCOR_4089</name>
</gene>
<dbReference type="OrthoDB" id="10031169at2759"/>
<evidence type="ECO:0000256" key="9">
    <source>
        <dbReference type="ARBA" id="ARBA00022833"/>
    </source>
</evidence>
<dbReference type="Gene3D" id="1.10.390.10">
    <property type="entry name" value="Neutral Protease Domain 2"/>
    <property type="match status" value="1"/>
</dbReference>
<dbReference type="CDD" id="cd09601">
    <property type="entry name" value="M1_APN-Q_like"/>
    <property type="match status" value="1"/>
</dbReference>
<dbReference type="InterPro" id="IPR045357">
    <property type="entry name" value="Aminopeptidase_N-like_N"/>
</dbReference>
<dbReference type="EMBL" id="CACVKT020000736">
    <property type="protein sequence ID" value="CAC5362279.1"/>
    <property type="molecule type" value="Genomic_DNA"/>
</dbReference>
<dbReference type="InterPro" id="IPR034016">
    <property type="entry name" value="M1_APN-typ"/>
</dbReference>
<evidence type="ECO:0000259" key="21">
    <source>
        <dbReference type="Pfam" id="PF11838"/>
    </source>
</evidence>
<dbReference type="GO" id="GO:0042277">
    <property type="term" value="F:peptide binding"/>
    <property type="evidence" value="ECO:0007669"/>
    <property type="project" value="TreeGrafter"/>
</dbReference>
<sequence>MADDIEDVSFLPGENLNRKSVYEPSIKQRCKQLACSKGRATAIAVFCGLLILIIAIIAAFARSGSPSCEKLNTVLSTPTPNITKEDIYATNGEVFPWKDIRLPVTVEPISYDVFLNPDMKALKFSGTVKIKAKIKATTSLIILHTKNLTITKVLVKPITLTGPSTKRSPIIVAKHLEFLKNEQLAILTDRKMFTSARTGIEITIKFNANIVSKLAGFYLSSYKTKSGEIRHIGTTQFQPTGARQAFPCFDEPGLKATFKMSIVRDKKHIALFNMPLNKTEDYKDGRVIDRFQESVKMSTYLVAFVVCDYKSKKGKTKSGVDVAVYAAEDQIDQVDFALKVAITVLEYYDELYKIRYPLPKLDLIAIPDFSAGAMENWGLVTYRESAVLYHPGESSDSDKQWVAVVIAHELAHQWFGNLVTPKWWDDTWLNEGFASYVEYLGTDKVDPTLKMGEQFICKTLQRALSRDSQKTSHPIHVPVHNPDDINEIFDTISYDKKSGKNVERIPGMDKWNLQMGYPVPQQYNSINVKQSGNKFLLTQQRFLSDGSVTTNSDESPYGYKWHIPFRYMVLYKDNTNSTGMVWLHKGSAEISVTKDVKLIKGNYGMYGFYRVNYEEVMWKTIIQQLQTDHTVFSPGDRSGLIDDVFNLARAGLVKHTTALDMTKYLKKEQDYAPWYSALDGLGFIRKMLQKSPAYEQFKTYTLTLVKPIQTSLTWNDSGEPLQKYLRSNLLSEVILLGDSDATKKGRQLYDDWMTQNTSIPPNLKTAVYTAGIKYGEWSEWKFMLEKYNNSITPSNKDRYLSTLGETRDSIVINRLLHMALNEDMIKHQDLYKVMRAVTKNPSGQLLAWRFLQQNWEKLLQWYGDVSFTLPEFVKSTTSSFSTEFDYKEVEEFFKKVDSGPAKRAVSTALENIRTNINWLKSHEMRSKPGC</sequence>
<dbReference type="Gene3D" id="2.60.40.1730">
    <property type="entry name" value="tricorn interacting facor f3 domain"/>
    <property type="match status" value="1"/>
</dbReference>
<evidence type="ECO:0000313" key="23">
    <source>
        <dbReference type="EMBL" id="CAC5362279.1"/>
    </source>
</evidence>
<evidence type="ECO:0000256" key="1">
    <source>
        <dbReference type="ARBA" id="ARBA00004236"/>
    </source>
</evidence>
<feature type="site" description="Transition state stabilizer" evidence="18">
    <location>
        <position position="494"/>
    </location>
</feature>
<dbReference type="GO" id="GO:0006508">
    <property type="term" value="P:proteolysis"/>
    <property type="evidence" value="ECO:0007669"/>
    <property type="project" value="UniProtKB-KW"/>
</dbReference>
<keyword evidence="24" id="KW-1185">Reference proteome</keyword>
<feature type="binding site" evidence="17">
    <location>
        <position position="431"/>
    </location>
    <ligand>
        <name>Zn(2+)</name>
        <dbReference type="ChEBI" id="CHEBI:29105"/>
        <note>catalytic</note>
    </ligand>
</feature>
<evidence type="ECO:0000256" key="6">
    <source>
        <dbReference type="ARBA" id="ARBA00022692"/>
    </source>
</evidence>
<feature type="transmembrane region" description="Helical" evidence="19">
    <location>
        <begin position="41"/>
        <end position="61"/>
    </location>
</feature>
<keyword evidence="14" id="KW-1015">Disulfide bond</keyword>
<keyword evidence="10" id="KW-0735">Signal-anchor</keyword>
<feature type="domain" description="Aminopeptidase N-like N-terminal" evidence="22">
    <location>
        <begin position="108"/>
        <end position="301"/>
    </location>
</feature>
<dbReference type="GO" id="GO:0043171">
    <property type="term" value="P:peptide catabolic process"/>
    <property type="evidence" value="ECO:0007669"/>
    <property type="project" value="TreeGrafter"/>
</dbReference>
<evidence type="ECO:0000256" key="14">
    <source>
        <dbReference type="ARBA" id="ARBA00023157"/>
    </source>
</evidence>
<evidence type="ECO:0000259" key="22">
    <source>
        <dbReference type="Pfam" id="PF17900"/>
    </source>
</evidence>
<dbReference type="GO" id="GO:0005615">
    <property type="term" value="C:extracellular space"/>
    <property type="evidence" value="ECO:0007669"/>
    <property type="project" value="TreeGrafter"/>
</dbReference>
<evidence type="ECO:0000256" key="4">
    <source>
        <dbReference type="ARBA" id="ARBA00022475"/>
    </source>
</evidence>
<evidence type="ECO:0000256" key="2">
    <source>
        <dbReference type="ARBA" id="ARBA00004606"/>
    </source>
</evidence>
<organism evidence="23 24">
    <name type="scientific">Mytilus coruscus</name>
    <name type="common">Sea mussel</name>
    <dbReference type="NCBI Taxonomy" id="42192"/>
    <lineage>
        <taxon>Eukaryota</taxon>
        <taxon>Metazoa</taxon>
        <taxon>Spiralia</taxon>
        <taxon>Lophotrochozoa</taxon>
        <taxon>Mollusca</taxon>
        <taxon>Bivalvia</taxon>
        <taxon>Autobranchia</taxon>
        <taxon>Pteriomorphia</taxon>
        <taxon>Mytilida</taxon>
        <taxon>Mytiloidea</taxon>
        <taxon>Mytilidae</taxon>
        <taxon>Mytilinae</taxon>
        <taxon>Mytilus</taxon>
    </lineage>
</organism>
<evidence type="ECO:0000256" key="13">
    <source>
        <dbReference type="ARBA" id="ARBA00023136"/>
    </source>
</evidence>
<dbReference type="EC" id="3.4.11.-" evidence="19"/>
<keyword evidence="12 19" id="KW-0482">Metalloprotease</keyword>
<keyword evidence="4" id="KW-1003">Cell membrane</keyword>
<evidence type="ECO:0000256" key="11">
    <source>
        <dbReference type="ARBA" id="ARBA00022989"/>
    </source>
</evidence>
<keyword evidence="9 17" id="KW-0862">Zinc</keyword>
<feature type="domain" description="Peptidase M1 membrane alanine aminopeptidase" evidence="20">
    <location>
        <begin position="336"/>
        <end position="497"/>
    </location>
</feature>
<dbReference type="Pfam" id="PF11838">
    <property type="entry name" value="ERAP1_C"/>
    <property type="match status" value="1"/>
</dbReference>
<dbReference type="InterPro" id="IPR042097">
    <property type="entry name" value="Aminopeptidase_N-like_N_sf"/>
</dbReference>
<evidence type="ECO:0000256" key="16">
    <source>
        <dbReference type="PIRSR" id="PIRSR634016-1"/>
    </source>
</evidence>
<protein>
    <recommendedName>
        <fullName evidence="19">Aminopeptidase</fullName>
        <ecNumber evidence="19">3.4.11.-</ecNumber>
    </recommendedName>
</protein>
<dbReference type="FunFam" id="1.25.50.20:FF:000001">
    <property type="entry name" value="Aminopeptidase"/>
    <property type="match status" value="1"/>
</dbReference>
<dbReference type="InterPro" id="IPR014782">
    <property type="entry name" value="Peptidase_M1_dom"/>
</dbReference>
<dbReference type="FunFam" id="1.10.390.10:FF:000016">
    <property type="entry name" value="Glutamyl aminopeptidase"/>
    <property type="match status" value="1"/>
</dbReference>
<dbReference type="PRINTS" id="PR00756">
    <property type="entry name" value="ALADIPTASE"/>
</dbReference>
<dbReference type="PANTHER" id="PTHR11533:SF299">
    <property type="entry name" value="AMINOPEPTIDASE"/>
    <property type="match status" value="1"/>
</dbReference>
<keyword evidence="6 19" id="KW-0812">Transmembrane</keyword>
<keyword evidence="13 19" id="KW-0472">Membrane</keyword>
<keyword evidence="7 17" id="KW-0479">Metal-binding</keyword>
<dbReference type="InterPro" id="IPR027268">
    <property type="entry name" value="Peptidase_M4/M1_CTD_sf"/>
</dbReference>
<keyword evidence="8 19" id="KW-0378">Hydrolase</keyword>
<comment type="subcellular location">
    <subcellularLocation>
        <location evidence="1">Cell membrane</location>
    </subcellularLocation>
    <subcellularLocation>
        <location evidence="2">Membrane</location>
        <topology evidence="2">Single-pass type II membrane protein</topology>
    </subcellularLocation>
</comment>
<dbReference type="SUPFAM" id="SSF55486">
    <property type="entry name" value="Metalloproteases ('zincins'), catalytic domain"/>
    <property type="match status" value="1"/>
</dbReference>
<keyword evidence="5 19" id="KW-0645">Protease</keyword>
<comment type="similarity">
    <text evidence="3 19">Belongs to the peptidase M1 family.</text>
</comment>
<dbReference type="PANTHER" id="PTHR11533">
    <property type="entry name" value="PROTEASE M1 ZINC METALLOPROTEASE"/>
    <property type="match status" value="1"/>
</dbReference>
<dbReference type="FunFam" id="2.60.40.1730:FF:000012">
    <property type="entry name" value="Aminopeptidase N"/>
    <property type="match status" value="1"/>
</dbReference>
<evidence type="ECO:0000313" key="24">
    <source>
        <dbReference type="Proteomes" id="UP000507470"/>
    </source>
</evidence>
<evidence type="ECO:0000259" key="20">
    <source>
        <dbReference type="Pfam" id="PF01433"/>
    </source>
</evidence>
<feature type="domain" description="ERAP1-like C-terminal" evidence="21">
    <location>
        <begin position="598"/>
        <end position="913"/>
    </location>
</feature>
<dbReference type="GO" id="GO:0005737">
    <property type="term" value="C:cytoplasm"/>
    <property type="evidence" value="ECO:0007669"/>
    <property type="project" value="TreeGrafter"/>
</dbReference>
<proteinExistence type="inferred from homology"/>
<evidence type="ECO:0000256" key="10">
    <source>
        <dbReference type="ARBA" id="ARBA00022968"/>
    </source>
</evidence>
<evidence type="ECO:0000256" key="5">
    <source>
        <dbReference type="ARBA" id="ARBA00022670"/>
    </source>
</evidence>
<dbReference type="SUPFAM" id="SSF63737">
    <property type="entry name" value="Leukotriene A4 hydrolase N-terminal domain"/>
    <property type="match status" value="1"/>
</dbReference>
<comment type="cofactor">
    <cofactor evidence="17 19">
        <name>Zn(2+)</name>
        <dbReference type="ChEBI" id="CHEBI:29105"/>
    </cofactor>
    <text evidence="17 19">Binds 1 zinc ion per subunit.</text>
</comment>
<evidence type="ECO:0000256" key="18">
    <source>
        <dbReference type="PIRSR" id="PIRSR634016-4"/>
    </source>
</evidence>
<dbReference type="Pfam" id="PF17900">
    <property type="entry name" value="Peptidase_M1_N"/>
    <property type="match status" value="1"/>
</dbReference>
<evidence type="ECO:0000256" key="3">
    <source>
        <dbReference type="ARBA" id="ARBA00010136"/>
    </source>
</evidence>
<dbReference type="InterPro" id="IPR001930">
    <property type="entry name" value="Peptidase_M1"/>
</dbReference>
<feature type="binding site" evidence="17">
    <location>
        <position position="408"/>
    </location>
    <ligand>
        <name>Zn(2+)</name>
        <dbReference type="ChEBI" id="CHEBI:29105"/>
        <note>catalytic</note>
    </ligand>
</feature>
<evidence type="ECO:0000256" key="7">
    <source>
        <dbReference type="ARBA" id="ARBA00022723"/>
    </source>
</evidence>
<dbReference type="InterPro" id="IPR050344">
    <property type="entry name" value="Peptidase_M1_aminopeptidases"/>
</dbReference>
<accession>A0A6J8A639</accession>
<dbReference type="AlphaFoldDB" id="A0A6J8A639"/>
<feature type="binding site" evidence="17">
    <location>
        <position position="412"/>
    </location>
    <ligand>
        <name>Zn(2+)</name>
        <dbReference type="ChEBI" id="CHEBI:29105"/>
        <note>catalytic</note>
    </ligand>
</feature>
<keyword evidence="15" id="KW-0325">Glycoprotein</keyword>
<reference evidence="23 24" key="1">
    <citation type="submission" date="2020-06" db="EMBL/GenBank/DDBJ databases">
        <authorList>
            <person name="Li R."/>
            <person name="Bekaert M."/>
        </authorList>
    </citation>
    <scope>NUCLEOTIDE SEQUENCE [LARGE SCALE GENOMIC DNA]</scope>
    <source>
        <strain evidence="24">wild</strain>
    </source>
</reference>
<evidence type="ECO:0000256" key="8">
    <source>
        <dbReference type="ARBA" id="ARBA00022801"/>
    </source>
</evidence>
<keyword evidence="11 19" id="KW-1133">Transmembrane helix</keyword>
<evidence type="ECO:0000256" key="15">
    <source>
        <dbReference type="ARBA" id="ARBA00023180"/>
    </source>
</evidence>
<name>A0A6J8A639_MYTCO</name>
<dbReference type="GO" id="GO:0005886">
    <property type="term" value="C:plasma membrane"/>
    <property type="evidence" value="ECO:0007669"/>
    <property type="project" value="UniProtKB-SubCell"/>
</dbReference>
<feature type="active site" description="Proton acceptor" evidence="16">
    <location>
        <position position="409"/>
    </location>
</feature>
<dbReference type="Gene3D" id="2.60.40.1910">
    <property type="match status" value="1"/>
</dbReference>
<dbReference type="Proteomes" id="UP000507470">
    <property type="component" value="Unassembled WGS sequence"/>
</dbReference>
<dbReference type="GO" id="GO:0070006">
    <property type="term" value="F:metalloaminopeptidase activity"/>
    <property type="evidence" value="ECO:0007669"/>
    <property type="project" value="TreeGrafter"/>
</dbReference>